<dbReference type="Proteomes" id="UP000094801">
    <property type="component" value="Unassembled WGS sequence"/>
</dbReference>
<protein>
    <submittedName>
        <fullName evidence="1">Uncharacterized protein</fullName>
    </submittedName>
</protein>
<gene>
    <name evidence="1" type="ORF">CANARDRAFT_28016</name>
</gene>
<proteinExistence type="predicted"/>
<dbReference type="AlphaFoldDB" id="A0A1E4T2H9"/>
<evidence type="ECO:0000313" key="1">
    <source>
        <dbReference type="EMBL" id="ODV85955.1"/>
    </source>
</evidence>
<sequence length="66" mass="7330">MKVSSNSLLSSFKPIQLHPTPSNFALTRAAYCCSLLLTAASRYTMLLHTNSVQHYTNVVQFHATLC</sequence>
<organism evidence="1 2">
    <name type="scientific">[Candida] arabinofermentans NRRL YB-2248</name>
    <dbReference type="NCBI Taxonomy" id="983967"/>
    <lineage>
        <taxon>Eukaryota</taxon>
        <taxon>Fungi</taxon>
        <taxon>Dikarya</taxon>
        <taxon>Ascomycota</taxon>
        <taxon>Saccharomycotina</taxon>
        <taxon>Pichiomycetes</taxon>
        <taxon>Pichiales</taxon>
        <taxon>Pichiaceae</taxon>
        <taxon>Ogataea</taxon>
        <taxon>Ogataea/Candida clade</taxon>
    </lineage>
</organism>
<evidence type="ECO:0000313" key="2">
    <source>
        <dbReference type="Proteomes" id="UP000094801"/>
    </source>
</evidence>
<reference evidence="2" key="1">
    <citation type="submission" date="2016-04" db="EMBL/GenBank/DDBJ databases">
        <title>Comparative genomics of biotechnologically important yeasts.</title>
        <authorList>
            <consortium name="DOE Joint Genome Institute"/>
            <person name="Riley R."/>
            <person name="Haridas S."/>
            <person name="Wolfe K.H."/>
            <person name="Lopes M.R."/>
            <person name="Hittinger C.T."/>
            <person name="Goker M."/>
            <person name="Salamov A."/>
            <person name="Wisecaver J."/>
            <person name="Long T.M."/>
            <person name="Aerts A.L."/>
            <person name="Barry K."/>
            <person name="Choi C."/>
            <person name="Clum A."/>
            <person name="Coughlan A.Y."/>
            <person name="Deshpande S."/>
            <person name="Douglass A.P."/>
            <person name="Hanson S.J."/>
            <person name="Klenk H.-P."/>
            <person name="Labutti K."/>
            <person name="Lapidus A."/>
            <person name="Lindquist E."/>
            <person name="Lipzen A."/>
            <person name="Meier-Kolthoff J.P."/>
            <person name="Ohm R.A."/>
            <person name="Otillar R.P."/>
            <person name="Pangilinan J."/>
            <person name="Peng Y."/>
            <person name="Rokas A."/>
            <person name="Rosa C.A."/>
            <person name="Scheuner C."/>
            <person name="Sibirny A.A."/>
            <person name="Slot J.C."/>
            <person name="Stielow J.B."/>
            <person name="Sun H."/>
            <person name="Kurtzman C.P."/>
            <person name="Blackwell M."/>
            <person name="Grigoriev I.V."/>
            <person name="Jeffries T.W."/>
        </authorList>
    </citation>
    <scope>NUCLEOTIDE SEQUENCE [LARGE SCALE GENOMIC DNA]</scope>
    <source>
        <strain evidence="2">NRRL YB-2248</strain>
    </source>
</reference>
<dbReference type="EMBL" id="KV453851">
    <property type="protein sequence ID" value="ODV85955.1"/>
    <property type="molecule type" value="Genomic_DNA"/>
</dbReference>
<accession>A0A1E4T2H9</accession>
<name>A0A1E4T2H9_9ASCO</name>
<keyword evidence="2" id="KW-1185">Reference proteome</keyword>